<keyword evidence="7" id="KW-1185">Reference proteome</keyword>
<dbReference type="InterPro" id="IPR027417">
    <property type="entry name" value="P-loop_NTPase"/>
</dbReference>
<dbReference type="Gene3D" id="3.40.50.300">
    <property type="entry name" value="P-loop containing nucleotide triphosphate hydrolases"/>
    <property type="match status" value="1"/>
</dbReference>
<evidence type="ECO:0000256" key="5">
    <source>
        <dbReference type="SAM" id="MobiDB-lite"/>
    </source>
</evidence>
<dbReference type="GO" id="GO:0004386">
    <property type="term" value="F:helicase activity"/>
    <property type="evidence" value="ECO:0007669"/>
    <property type="project" value="UniProtKB-KW"/>
</dbReference>
<accession>A0A810N687</accession>
<reference evidence="6" key="1">
    <citation type="submission" date="2020-08" db="EMBL/GenBank/DDBJ databases">
        <title>Whole genome shotgun sequence of Polymorphospora rubra NBRC 101157.</title>
        <authorList>
            <person name="Komaki H."/>
            <person name="Tamura T."/>
        </authorList>
    </citation>
    <scope>NUCLEOTIDE SEQUENCE</scope>
    <source>
        <strain evidence="6">NBRC 101157</strain>
    </source>
</reference>
<feature type="region of interest" description="Disordered" evidence="5">
    <location>
        <begin position="1"/>
        <end position="25"/>
    </location>
</feature>
<dbReference type="PANTHER" id="PTHR18934:SF99">
    <property type="entry name" value="ATP-DEPENDENT RNA HELICASE DHX37-RELATED"/>
    <property type="match status" value="1"/>
</dbReference>
<keyword evidence="3" id="KW-0347">Helicase</keyword>
<evidence type="ECO:0000256" key="1">
    <source>
        <dbReference type="ARBA" id="ARBA00022741"/>
    </source>
</evidence>
<dbReference type="PANTHER" id="PTHR18934">
    <property type="entry name" value="ATP-DEPENDENT RNA HELICASE"/>
    <property type="match status" value="1"/>
</dbReference>
<protein>
    <recommendedName>
        <fullName evidence="8">ATP-dependent helicase HrpA</fullName>
    </recommendedName>
</protein>
<dbReference type="EMBL" id="AP023359">
    <property type="protein sequence ID" value="BCJ67699.1"/>
    <property type="molecule type" value="Genomic_DNA"/>
</dbReference>
<evidence type="ECO:0000256" key="4">
    <source>
        <dbReference type="ARBA" id="ARBA00022840"/>
    </source>
</evidence>
<dbReference type="GO" id="GO:0005524">
    <property type="term" value="F:ATP binding"/>
    <property type="evidence" value="ECO:0007669"/>
    <property type="project" value="UniProtKB-KW"/>
</dbReference>
<evidence type="ECO:0000256" key="3">
    <source>
        <dbReference type="ARBA" id="ARBA00022806"/>
    </source>
</evidence>
<dbReference type="GO" id="GO:0016787">
    <property type="term" value="F:hydrolase activity"/>
    <property type="evidence" value="ECO:0007669"/>
    <property type="project" value="UniProtKB-KW"/>
</dbReference>
<organism evidence="6 7">
    <name type="scientific">Polymorphospora rubra</name>
    <dbReference type="NCBI Taxonomy" id="338584"/>
    <lineage>
        <taxon>Bacteria</taxon>
        <taxon>Bacillati</taxon>
        <taxon>Actinomycetota</taxon>
        <taxon>Actinomycetes</taxon>
        <taxon>Micromonosporales</taxon>
        <taxon>Micromonosporaceae</taxon>
        <taxon>Polymorphospora</taxon>
    </lineage>
</organism>
<evidence type="ECO:0008006" key="8">
    <source>
        <dbReference type="Google" id="ProtNLM"/>
    </source>
</evidence>
<evidence type="ECO:0000256" key="2">
    <source>
        <dbReference type="ARBA" id="ARBA00022801"/>
    </source>
</evidence>
<dbReference type="GO" id="GO:0003723">
    <property type="term" value="F:RNA binding"/>
    <property type="evidence" value="ECO:0007669"/>
    <property type="project" value="TreeGrafter"/>
</dbReference>
<proteinExistence type="predicted"/>
<dbReference type="Proteomes" id="UP000680866">
    <property type="component" value="Chromosome"/>
</dbReference>
<keyword evidence="2" id="KW-0378">Hydrolase</keyword>
<dbReference type="SUPFAM" id="SSF52540">
    <property type="entry name" value="P-loop containing nucleoside triphosphate hydrolases"/>
    <property type="match status" value="1"/>
</dbReference>
<dbReference type="KEGG" id="pry:Prubr_47200"/>
<gene>
    <name evidence="6" type="ORF">Prubr_47200</name>
</gene>
<keyword evidence="4" id="KW-0067">ATP-binding</keyword>
<sequence length="141" mass="15382">MQTPPPARSVPDPTTEPTARPVQPAQLADLRARLPELMPRDEQRLARRLEGTRKIRDPQRRAAALVEIAGEVDRAESRLAARRAAVPTVSYPPQLPVSDRRDEIAEAIRDHQVVIVAGETGSGKTTQLPKICLELGRGCGG</sequence>
<name>A0A810N687_9ACTN</name>
<evidence type="ECO:0000313" key="7">
    <source>
        <dbReference type="Proteomes" id="UP000680866"/>
    </source>
</evidence>
<evidence type="ECO:0000313" key="6">
    <source>
        <dbReference type="EMBL" id="BCJ67699.1"/>
    </source>
</evidence>
<keyword evidence="1" id="KW-0547">Nucleotide-binding</keyword>
<dbReference type="AlphaFoldDB" id="A0A810N687"/>